<organism evidence="2 3">
    <name type="scientific">Vitis vinifera</name>
    <name type="common">Grape</name>
    <dbReference type="NCBI Taxonomy" id="29760"/>
    <lineage>
        <taxon>Eukaryota</taxon>
        <taxon>Viridiplantae</taxon>
        <taxon>Streptophyta</taxon>
        <taxon>Embryophyta</taxon>
        <taxon>Tracheophyta</taxon>
        <taxon>Spermatophyta</taxon>
        <taxon>Magnoliopsida</taxon>
        <taxon>eudicotyledons</taxon>
        <taxon>Gunneridae</taxon>
        <taxon>Pentapetalae</taxon>
        <taxon>rosids</taxon>
        <taxon>Vitales</taxon>
        <taxon>Vitaceae</taxon>
        <taxon>Viteae</taxon>
        <taxon>Vitis</taxon>
    </lineage>
</organism>
<dbReference type="HOGENOM" id="CLU_2101371_0_0_1"/>
<feature type="region of interest" description="Disordered" evidence="1">
    <location>
        <begin position="1"/>
        <end position="48"/>
    </location>
</feature>
<dbReference type="PANTHER" id="PTHR34271">
    <property type="entry name" value="NUCLEOLAR HISTONE METHYLTRANSFERASE-RELATED PROTEIN"/>
    <property type="match status" value="1"/>
</dbReference>
<dbReference type="Proteomes" id="UP000009183">
    <property type="component" value="Chromosome 13"/>
</dbReference>
<dbReference type="PaxDb" id="29760-VIT_13s0084g00730.t01"/>
<proteinExistence type="predicted"/>
<dbReference type="EMBL" id="FN596254">
    <property type="protein sequence ID" value="CBI35112.3"/>
    <property type="molecule type" value="Genomic_DNA"/>
</dbReference>
<dbReference type="InParanoid" id="D7TX87"/>
<sequence>MSFAAMPSTGVEDASSQTNEIGNEDCNPPAEEERTNERDIGLDQNPLHSLPHLINSSTLIDSLLMQKRMSFCRWINDNEPNDICTKQLILATMMQLKKVIREMDTHNKSRWDEKPE</sequence>
<evidence type="ECO:0000313" key="3">
    <source>
        <dbReference type="Proteomes" id="UP000009183"/>
    </source>
</evidence>
<feature type="compositionally biased region" description="Basic and acidic residues" evidence="1">
    <location>
        <begin position="31"/>
        <end position="41"/>
    </location>
</feature>
<evidence type="ECO:0000256" key="1">
    <source>
        <dbReference type="SAM" id="MobiDB-lite"/>
    </source>
</evidence>
<dbReference type="AlphaFoldDB" id="D7TX87"/>
<keyword evidence="3" id="KW-1185">Reference proteome</keyword>
<dbReference type="PANTHER" id="PTHR34271:SF1">
    <property type="entry name" value="NUCLEOLAR HISTONE METHYLTRANSFERASE-RELATED PROTEIN"/>
    <property type="match status" value="1"/>
</dbReference>
<reference evidence="3" key="1">
    <citation type="journal article" date="2007" name="Nature">
        <title>The grapevine genome sequence suggests ancestral hexaploidization in major angiosperm phyla.</title>
        <authorList>
            <consortium name="The French-Italian Public Consortium for Grapevine Genome Characterization."/>
            <person name="Jaillon O."/>
            <person name="Aury J.-M."/>
            <person name="Noel B."/>
            <person name="Policriti A."/>
            <person name="Clepet C."/>
            <person name="Casagrande A."/>
            <person name="Choisne N."/>
            <person name="Aubourg S."/>
            <person name="Vitulo N."/>
            <person name="Jubin C."/>
            <person name="Vezzi A."/>
            <person name="Legeai F."/>
            <person name="Hugueney P."/>
            <person name="Dasilva C."/>
            <person name="Horner D."/>
            <person name="Mica E."/>
            <person name="Jublot D."/>
            <person name="Poulain J."/>
            <person name="Bruyere C."/>
            <person name="Billault A."/>
            <person name="Segurens B."/>
            <person name="Gouyvenoux M."/>
            <person name="Ugarte E."/>
            <person name="Cattonaro F."/>
            <person name="Anthouard V."/>
            <person name="Vico V."/>
            <person name="Del Fabbro C."/>
            <person name="Alaux M."/>
            <person name="Di Gaspero G."/>
            <person name="Dumas V."/>
            <person name="Felice N."/>
            <person name="Paillard S."/>
            <person name="Juman I."/>
            <person name="Moroldo M."/>
            <person name="Scalabrin S."/>
            <person name="Canaguier A."/>
            <person name="Le Clainche I."/>
            <person name="Malacrida G."/>
            <person name="Durand E."/>
            <person name="Pesole G."/>
            <person name="Laucou V."/>
            <person name="Chatelet P."/>
            <person name="Merdinoglu D."/>
            <person name="Delledonne M."/>
            <person name="Pezzotti M."/>
            <person name="Lecharny A."/>
            <person name="Scarpelli C."/>
            <person name="Artiguenave F."/>
            <person name="Pe M.E."/>
            <person name="Valle G."/>
            <person name="Morgante M."/>
            <person name="Caboche M."/>
            <person name="Adam-Blondon A.-F."/>
            <person name="Weissenbach J."/>
            <person name="Quetier F."/>
            <person name="Wincker P."/>
        </authorList>
    </citation>
    <scope>NUCLEOTIDE SEQUENCE [LARGE SCALE GENOMIC DNA]</scope>
    <source>
        <strain evidence="3">cv. Pinot noir / PN40024</strain>
    </source>
</reference>
<name>D7TX87_VITVI</name>
<protein>
    <submittedName>
        <fullName evidence="2">Uncharacterized protein</fullName>
    </submittedName>
</protein>
<accession>D7TX87</accession>
<evidence type="ECO:0000313" key="2">
    <source>
        <dbReference type="EMBL" id="CBI35112.3"/>
    </source>
</evidence>
<gene>
    <name evidence="2" type="ordered locus">VIT_13s0084g00730</name>
</gene>